<dbReference type="EMBL" id="VCQV01000068">
    <property type="protein sequence ID" value="TWP32565.1"/>
    <property type="molecule type" value="Genomic_DNA"/>
</dbReference>
<dbReference type="PANTHER" id="PTHR11785">
    <property type="entry name" value="AMINO ACID TRANSPORTER"/>
    <property type="match status" value="1"/>
</dbReference>
<reference evidence="7 8" key="2">
    <citation type="submission" date="2019-08" db="EMBL/GenBank/DDBJ databases">
        <title>Jejuicoccus antrihumi gen. nov., sp. nov., a new member of the family Dermacoccaceae isolated from a cave.</title>
        <authorList>
            <person name="Schumann P."/>
            <person name="Kim I.S."/>
        </authorList>
    </citation>
    <scope>NUCLEOTIDE SEQUENCE [LARGE SCALE GENOMIC DNA]</scope>
    <source>
        <strain evidence="7 8">C5-26</strain>
    </source>
</reference>
<evidence type="ECO:0000313" key="8">
    <source>
        <dbReference type="Proteomes" id="UP000320244"/>
    </source>
</evidence>
<feature type="transmembrane region" description="Helical" evidence="5">
    <location>
        <begin position="210"/>
        <end position="231"/>
    </location>
</feature>
<dbReference type="RefSeq" id="WP_146321252.1">
    <property type="nucleotide sequence ID" value="NZ_VCQV01000068.1"/>
</dbReference>
<gene>
    <name evidence="7" type="ORF">FGL98_23945</name>
</gene>
<comment type="subcellular location">
    <subcellularLocation>
        <location evidence="1">Membrane</location>
        <topology evidence="1">Multi-pass membrane protein</topology>
    </subcellularLocation>
</comment>
<comment type="caution">
    <text evidence="7">The sequence shown here is derived from an EMBL/GenBank/DDBJ whole genome shotgun (WGS) entry which is preliminary data.</text>
</comment>
<keyword evidence="2 5" id="KW-0812">Transmembrane</keyword>
<feature type="transmembrane region" description="Helical" evidence="5">
    <location>
        <begin position="131"/>
        <end position="157"/>
    </location>
</feature>
<evidence type="ECO:0000256" key="4">
    <source>
        <dbReference type="ARBA" id="ARBA00023136"/>
    </source>
</evidence>
<feature type="transmembrane region" description="Helical" evidence="5">
    <location>
        <begin position="290"/>
        <end position="312"/>
    </location>
</feature>
<keyword evidence="3 5" id="KW-1133">Transmembrane helix</keyword>
<organism evidence="7 8">
    <name type="scientific">Leekyejoonella antrihumi</name>
    <dbReference type="NCBI Taxonomy" id="1660198"/>
    <lineage>
        <taxon>Bacteria</taxon>
        <taxon>Bacillati</taxon>
        <taxon>Actinomycetota</taxon>
        <taxon>Actinomycetes</taxon>
        <taxon>Micrococcales</taxon>
        <taxon>Dermacoccaceae</taxon>
        <taxon>Leekyejoonella</taxon>
    </lineage>
</organism>
<evidence type="ECO:0000256" key="5">
    <source>
        <dbReference type="SAM" id="Phobius"/>
    </source>
</evidence>
<sequence length="488" mass="52452">MENAENDAELIKGKLHWSSGFALTLGIITTGIFTSIGYTIGAVGVWGMLLIWAGAAVIGLLQVALYSEMALMFPDKTGGIGMYAHEAWRKYFSPIGPLCVYGYWMAWSLALAAIGLTLGELVKAQWFASSGTFFTIGSVHVGVQHFVAAAAIILVWLVNVIGIKLTVRLMWLLNAGAVVALVLFIVAPIFSGQWSASSFTFHFDGPWDGLKLAIGLIYVAGWSVYGTEIVATFSPEFRDTKRDVPKAAMSSGIFMLLAFSLAPIGAAGTVGEAAVTDNPVGYAVDAFEKIVGPASGLITAFICASMFASMAASTGDAGRALYGLAREGMTLKQLDHLSKRNGMPVRQMTIDLVINLAMVFFLGSTIAVLFASNFGYLLCTTFAVGGYILLRKDRPEWPRPLKLPRFWVGIAVIIFVIDAIVTIVGFLNPHIAGYGNSDSIVIALVLLSFGPITFVIRKKLQDRQKLRFRDEGPVVPDVADKAEVADPV</sequence>
<feature type="transmembrane region" description="Helical" evidence="5">
    <location>
        <begin position="406"/>
        <end position="427"/>
    </location>
</feature>
<evidence type="ECO:0000256" key="3">
    <source>
        <dbReference type="ARBA" id="ARBA00022989"/>
    </source>
</evidence>
<dbReference type="GO" id="GO:0016020">
    <property type="term" value="C:membrane"/>
    <property type="evidence" value="ECO:0007669"/>
    <property type="project" value="UniProtKB-SubCell"/>
</dbReference>
<feature type="transmembrane region" description="Helical" evidence="5">
    <location>
        <begin position="21"/>
        <end position="40"/>
    </location>
</feature>
<feature type="transmembrane region" description="Helical" evidence="5">
    <location>
        <begin position="374"/>
        <end position="390"/>
    </location>
</feature>
<feature type="transmembrane region" description="Helical" evidence="5">
    <location>
        <begin position="439"/>
        <end position="457"/>
    </location>
</feature>
<dbReference type="InterPro" id="IPR004841">
    <property type="entry name" value="AA-permease/SLC12A_dom"/>
</dbReference>
<dbReference type="GO" id="GO:0015179">
    <property type="term" value="F:L-amino acid transmembrane transporter activity"/>
    <property type="evidence" value="ECO:0007669"/>
    <property type="project" value="TreeGrafter"/>
</dbReference>
<feature type="transmembrane region" description="Helical" evidence="5">
    <location>
        <begin position="169"/>
        <end position="190"/>
    </location>
</feature>
<evidence type="ECO:0000313" key="7">
    <source>
        <dbReference type="EMBL" id="TWP32565.1"/>
    </source>
</evidence>
<evidence type="ECO:0000259" key="6">
    <source>
        <dbReference type="Pfam" id="PF00324"/>
    </source>
</evidence>
<evidence type="ECO:0000256" key="1">
    <source>
        <dbReference type="ARBA" id="ARBA00004141"/>
    </source>
</evidence>
<dbReference type="PANTHER" id="PTHR11785:SF512">
    <property type="entry name" value="SOBREMESA, ISOFORM B"/>
    <property type="match status" value="1"/>
</dbReference>
<dbReference type="InterPro" id="IPR050598">
    <property type="entry name" value="AminoAcid_Transporter"/>
</dbReference>
<accession>A0A563DQR2</accession>
<protein>
    <submittedName>
        <fullName evidence="7">APC family permease</fullName>
    </submittedName>
</protein>
<dbReference type="PIRSF" id="PIRSF006060">
    <property type="entry name" value="AA_transporter"/>
    <property type="match status" value="1"/>
</dbReference>
<reference evidence="7 8" key="1">
    <citation type="submission" date="2019-05" db="EMBL/GenBank/DDBJ databases">
        <authorList>
            <person name="Lee S.D."/>
        </authorList>
    </citation>
    <scope>NUCLEOTIDE SEQUENCE [LARGE SCALE GENOMIC DNA]</scope>
    <source>
        <strain evidence="7 8">C5-26</strain>
    </source>
</reference>
<evidence type="ECO:0000256" key="2">
    <source>
        <dbReference type="ARBA" id="ARBA00022692"/>
    </source>
</evidence>
<name>A0A563DQR2_9MICO</name>
<feature type="domain" description="Amino acid permease/ SLC12A" evidence="6">
    <location>
        <begin position="24"/>
        <end position="463"/>
    </location>
</feature>
<feature type="transmembrane region" description="Helical" evidence="5">
    <location>
        <begin position="252"/>
        <end position="270"/>
    </location>
</feature>
<feature type="transmembrane region" description="Helical" evidence="5">
    <location>
        <begin position="98"/>
        <end position="119"/>
    </location>
</feature>
<keyword evidence="4 5" id="KW-0472">Membrane</keyword>
<proteinExistence type="predicted"/>
<dbReference type="AlphaFoldDB" id="A0A563DQR2"/>
<dbReference type="OrthoDB" id="9762947at2"/>
<dbReference type="Gene3D" id="1.20.1740.10">
    <property type="entry name" value="Amino acid/polyamine transporter I"/>
    <property type="match status" value="1"/>
</dbReference>
<feature type="transmembrane region" description="Helical" evidence="5">
    <location>
        <begin position="46"/>
        <end position="66"/>
    </location>
</feature>
<dbReference type="Proteomes" id="UP000320244">
    <property type="component" value="Unassembled WGS sequence"/>
</dbReference>
<keyword evidence="8" id="KW-1185">Reference proteome</keyword>
<dbReference type="Pfam" id="PF00324">
    <property type="entry name" value="AA_permease"/>
    <property type="match status" value="1"/>
</dbReference>
<feature type="transmembrane region" description="Helical" evidence="5">
    <location>
        <begin position="348"/>
        <end position="368"/>
    </location>
</feature>